<dbReference type="Gene3D" id="3.40.50.720">
    <property type="entry name" value="NAD(P)-binding Rossmann-like Domain"/>
    <property type="match status" value="1"/>
</dbReference>
<dbReference type="RefSeq" id="WP_050432107.1">
    <property type="nucleotide sequence ID" value="NZ_CP012159.1"/>
</dbReference>
<reference evidence="2 3" key="1">
    <citation type="submission" date="2015-07" db="EMBL/GenBank/DDBJ databases">
        <title>Genome analysis of myxobacterium Chondromyces crocatus Cm c5 reveals a high potential for natural compound synthesis and the genetic basis for the loss of fruiting body formation.</title>
        <authorList>
            <person name="Zaburannyi N."/>
            <person name="Bunk B."/>
            <person name="Maier J."/>
            <person name="Overmann J."/>
            <person name="Mueller R."/>
        </authorList>
    </citation>
    <scope>NUCLEOTIDE SEQUENCE [LARGE SCALE GENOMIC DNA]</scope>
    <source>
        <strain evidence="2 3">Cm c5</strain>
    </source>
</reference>
<dbReference type="PATRIC" id="fig|52.7.peg.4710"/>
<keyword evidence="3" id="KW-1185">Reference proteome</keyword>
<dbReference type="InterPro" id="IPR051604">
    <property type="entry name" value="Ergot_Alk_Oxidoreductase"/>
</dbReference>
<evidence type="ECO:0000313" key="2">
    <source>
        <dbReference type="EMBL" id="AKT40128.1"/>
    </source>
</evidence>
<gene>
    <name evidence="2" type="ORF">CMC5_042810</name>
</gene>
<dbReference type="InterPro" id="IPR016040">
    <property type="entry name" value="NAD(P)-bd_dom"/>
</dbReference>
<organism evidence="2 3">
    <name type="scientific">Chondromyces crocatus</name>
    <dbReference type="NCBI Taxonomy" id="52"/>
    <lineage>
        <taxon>Bacteria</taxon>
        <taxon>Pseudomonadati</taxon>
        <taxon>Myxococcota</taxon>
        <taxon>Polyangia</taxon>
        <taxon>Polyangiales</taxon>
        <taxon>Polyangiaceae</taxon>
        <taxon>Chondromyces</taxon>
    </lineage>
</organism>
<dbReference type="STRING" id="52.CMC5_042810"/>
<proteinExistence type="predicted"/>
<dbReference type="KEGG" id="ccro:CMC5_042810"/>
<evidence type="ECO:0000313" key="3">
    <source>
        <dbReference type="Proteomes" id="UP000067626"/>
    </source>
</evidence>
<protein>
    <submittedName>
        <fullName evidence="2">Hydroxylase</fullName>
    </submittedName>
</protein>
<dbReference type="InterPro" id="IPR036291">
    <property type="entry name" value="NAD(P)-bd_dom_sf"/>
</dbReference>
<dbReference type="Proteomes" id="UP000067626">
    <property type="component" value="Chromosome"/>
</dbReference>
<dbReference type="AlphaFoldDB" id="A0A0K1EHS4"/>
<dbReference type="PANTHER" id="PTHR43162">
    <property type="match status" value="1"/>
</dbReference>
<feature type="domain" description="NAD(P)-binding" evidence="1">
    <location>
        <begin position="7"/>
        <end position="178"/>
    </location>
</feature>
<evidence type="ECO:0000259" key="1">
    <source>
        <dbReference type="Pfam" id="PF13460"/>
    </source>
</evidence>
<dbReference type="Pfam" id="PF13460">
    <property type="entry name" value="NAD_binding_10"/>
    <property type="match status" value="1"/>
</dbReference>
<sequence length="278" mass="30290">MTILVTGATGSVGRHVVEQLLERGQQVRALTRRPDQAALPREVTVIQGDLTRPDTLSATLEGVDRLYLFPVGDGAEAFVERARRAGVQRIVLLSSSAIARRFDFSEATAEHHLAIERVVEASGIAWTHLRPGWFDGNALTWAQEIRAEGVVRAPHGAAAQALVHEADIAAVAVKALLEDGHAGAKYLLSGPETITRVEQARAIGRVIGKDVRFEEISPDAFRASVRGALPEEVIEMYLGYWALAVDQPDPVWSTVEDVLGRPARPFQQWVAEHASDFA</sequence>
<dbReference type="OrthoDB" id="267890at2"/>
<dbReference type="PANTHER" id="PTHR43162:SF1">
    <property type="entry name" value="PRESTALK A DIFFERENTIATION PROTEIN A"/>
    <property type="match status" value="1"/>
</dbReference>
<name>A0A0K1EHS4_CHOCO</name>
<dbReference type="SUPFAM" id="SSF51735">
    <property type="entry name" value="NAD(P)-binding Rossmann-fold domains"/>
    <property type="match status" value="1"/>
</dbReference>
<accession>A0A0K1EHS4</accession>
<dbReference type="EMBL" id="CP012159">
    <property type="protein sequence ID" value="AKT40128.1"/>
    <property type="molecule type" value="Genomic_DNA"/>
</dbReference>